<dbReference type="EMBL" id="CM056741">
    <property type="protein sequence ID" value="KAJ8685221.1"/>
    <property type="molecule type" value="Genomic_DNA"/>
</dbReference>
<dbReference type="Proteomes" id="UP001239111">
    <property type="component" value="Chromosome 1"/>
</dbReference>
<reference evidence="1" key="1">
    <citation type="submission" date="2023-04" db="EMBL/GenBank/DDBJ databases">
        <title>A chromosome-level genome assembly of the parasitoid wasp Eretmocerus hayati.</title>
        <authorList>
            <person name="Zhong Y."/>
            <person name="Liu S."/>
            <person name="Liu Y."/>
        </authorList>
    </citation>
    <scope>NUCLEOTIDE SEQUENCE</scope>
    <source>
        <strain evidence="1">ZJU_SS_LIU_2023</strain>
    </source>
</reference>
<gene>
    <name evidence="1" type="ORF">QAD02_021014</name>
</gene>
<name>A0ACC2PNY9_9HYME</name>
<evidence type="ECO:0000313" key="2">
    <source>
        <dbReference type="Proteomes" id="UP001239111"/>
    </source>
</evidence>
<comment type="caution">
    <text evidence="1">The sequence shown here is derived from an EMBL/GenBank/DDBJ whole genome shotgun (WGS) entry which is preliminary data.</text>
</comment>
<sequence>MPSCNVYSCRNHSKSTNKDGKISFFNIPDDADIAKKWIEFCGRDVSKLKEIRVCSAHFDPELVIRPPAQYYDKPPRASLVKGAIPTIKLNNDEPKTKRRRKRRALSDVSPNVCIVPQSKKVRSEDISNGEAKTSSSCADENVTFLPEQHMGVEISSNTDEIHITEMPKTDFSKRQGYSVDERHCSLSDMGLGNNKVKDQRVPDLLRSLETDCGVTLLSQDCSIPIEASYVGATLSTNKSIDQMVEVEKKRRSVIQSVPSNNLNTARSEIIDTIDIAPRVPTTLLTTGLADEINSRRDNEISIITSGVARSDVAVESGVNKVCAPAMDHDYCRPSRLSTQGDDRSICDKSRISTVHTDTLNNSTSPGSKGGAASSEPSPIWEMEDEQR</sequence>
<accession>A0ACC2PNY9</accession>
<organism evidence="1 2">
    <name type="scientific">Eretmocerus hayati</name>
    <dbReference type="NCBI Taxonomy" id="131215"/>
    <lineage>
        <taxon>Eukaryota</taxon>
        <taxon>Metazoa</taxon>
        <taxon>Ecdysozoa</taxon>
        <taxon>Arthropoda</taxon>
        <taxon>Hexapoda</taxon>
        <taxon>Insecta</taxon>
        <taxon>Pterygota</taxon>
        <taxon>Neoptera</taxon>
        <taxon>Endopterygota</taxon>
        <taxon>Hymenoptera</taxon>
        <taxon>Apocrita</taxon>
        <taxon>Proctotrupomorpha</taxon>
        <taxon>Chalcidoidea</taxon>
        <taxon>Aphelinidae</taxon>
        <taxon>Aphelininae</taxon>
        <taxon>Eretmocerus</taxon>
    </lineage>
</organism>
<evidence type="ECO:0000313" key="1">
    <source>
        <dbReference type="EMBL" id="KAJ8685221.1"/>
    </source>
</evidence>
<proteinExistence type="predicted"/>
<protein>
    <submittedName>
        <fullName evidence="1">Uncharacterized protein</fullName>
    </submittedName>
</protein>
<keyword evidence="2" id="KW-1185">Reference proteome</keyword>